<name>A0A0C2IAB2_THEKT</name>
<proteinExistence type="predicted"/>
<evidence type="ECO:0000313" key="1">
    <source>
        <dbReference type="EMBL" id="KII62253.1"/>
    </source>
</evidence>
<comment type="caution">
    <text evidence="1">The sequence shown here is derived from an EMBL/GenBank/DDBJ whole genome shotgun (WGS) entry which is preliminary data.</text>
</comment>
<dbReference type="EMBL" id="JWZT01005031">
    <property type="protein sequence ID" value="KII62253.1"/>
    <property type="molecule type" value="Genomic_DNA"/>
</dbReference>
<reference evidence="1 2" key="1">
    <citation type="journal article" date="2014" name="Genome Biol. Evol.">
        <title>The genome of the myxosporean Thelohanellus kitauei shows adaptations to nutrient acquisition within its fish host.</title>
        <authorList>
            <person name="Yang Y."/>
            <person name="Xiong J."/>
            <person name="Zhou Z."/>
            <person name="Huo F."/>
            <person name="Miao W."/>
            <person name="Ran C."/>
            <person name="Liu Y."/>
            <person name="Zhang J."/>
            <person name="Feng J."/>
            <person name="Wang M."/>
            <person name="Wang M."/>
            <person name="Wang L."/>
            <person name="Yao B."/>
        </authorList>
    </citation>
    <scope>NUCLEOTIDE SEQUENCE [LARGE SCALE GENOMIC DNA]</scope>
    <source>
        <strain evidence="1">Wuqing</strain>
    </source>
</reference>
<gene>
    <name evidence="1" type="ORF">RF11_10863</name>
</gene>
<evidence type="ECO:0000313" key="2">
    <source>
        <dbReference type="Proteomes" id="UP000031668"/>
    </source>
</evidence>
<dbReference type="AlphaFoldDB" id="A0A0C2IAB2"/>
<organism evidence="1 2">
    <name type="scientific">Thelohanellus kitauei</name>
    <name type="common">Myxosporean</name>
    <dbReference type="NCBI Taxonomy" id="669202"/>
    <lineage>
        <taxon>Eukaryota</taxon>
        <taxon>Metazoa</taxon>
        <taxon>Cnidaria</taxon>
        <taxon>Myxozoa</taxon>
        <taxon>Myxosporea</taxon>
        <taxon>Bivalvulida</taxon>
        <taxon>Platysporina</taxon>
        <taxon>Myxobolidae</taxon>
        <taxon>Thelohanellus</taxon>
    </lineage>
</organism>
<keyword evidence="2" id="KW-1185">Reference proteome</keyword>
<sequence>MVNARIREIKGHMSMRRIQTITIPPSMNFSNICPFFRSYWCGVIRGQYVENTWVRRYDPSLWNITSINEYQISGRTKNCFERYSRRLNDLFVNANPNISSFVTVIRNEFDYYLQVWAQIRQNSTSIEYGQGIFNKTNLAGDYLIWKLNN</sequence>
<accession>A0A0C2IAB2</accession>
<dbReference type="Proteomes" id="UP000031668">
    <property type="component" value="Unassembled WGS sequence"/>
</dbReference>
<protein>
    <submittedName>
        <fullName evidence="1">Uncharacterized protein</fullName>
    </submittedName>
</protein>
<dbReference type="OrthoDB" id="10017536at2759"/>